<dbReference type="GO" id="GO:0004109">
    <property type="term" value="F:coproporphyrinogen oxidase activity"/>
    <property type="evidence" value="ECO:0007669"/>
    <property type="project" value="InterPro"/>
</dbReference>
<evidence type="ECO:0000256" key="2">
    <source>
        <dbReference type="ARBA" id="ARBA00006100"/>
    </source>
</evidence>
<evidence type="ECO:0000256" key="10">
    <source>
        <dbReference type="RuleBase" id="RU364116"/>
    </source>
</evidence>
<keyword evidence="8 10" id="KW-0411">Iron-sulfur</keyword>
<evidence type="ECO:0000313" key="13">
    <source>
        <dbReference type="EMBL" id="PXV64852.1"/>
    </source>
</evidence>
<dbReference type="SFLD" id="SFLDF00288">
    <property type="entry name" value="HemN-like__clustered_with_nucl"/>
    <property type="match status" value="1"/>
</dbReference>
<dbReference type="CDD" id="cd01335">
    <property type="entry name" value="Radical_SAM"/>
    <property type="match status" value="1"/>
</dbReference>
<evidence type="ECO:0000259" key="12">
    <source>
        <dbReference type="PROSITE" id="PS51918"/>
    </source>
</evidence>
<feature type="compositionally biased region" description="Basic and acidic residues" evidence="11">
    <location>
        <begin position="1"/>
        <end position="13"/>
    </location>
</feature>
<evidence type="ECO:0000256" key="6">
    <source>
        <dbReference type="ARBA" id="ARBA00022723"/>
    </source>
</evidence>
<dbReference type="InterPro" id="IPR013785">
    <property type="entry name" value="Aldolase_TIM"/>
</dbReference>
<keyword evidence="14" id="KW-1185">Reference proteome</keyword>
<comment type="cofactor">
    <cofactor evidence="1">
        <name>[4Fe-4S] cluster</name>
        <dbReference type="ChEBI" id="CHEBI:49883"/>
    </cofactor>
</comment>
<dbReference type="SFLD" id="SFLDG01065">
    <property type="entry name" value="anaerobic_coproporphyrinogen-I"/>
    <property type="match status" value="1"/>
</dbReference>
<comment type="function">
    <text evidence="10">Probably acts as a heme chaperone, transferring heme to an unknown acceptor. Binds one molecule of heme per monomer, possibly covalently. Binds 1 [4Fe-4S] cluster. The cluster is coordinated with 3 cysteines and an exchangeable S-adenosyl-L-methionine.</text>
</comment>
<evidence type="ECO:0000256" key="11">
    <source>
        <dbReference type="SAM" id="MobiDB-lite"/>
    </source>
</evidence>
<dbReference type="GO" id="GO:0046872">
    <property type="term" value="F:metal ion binding"/>
    <property type="evidence" value="ECO:0007669"/>
    <property type="project" value="UniProtKB-UniRule"/>
</dbReference>
<protein>
    <recommendedName>
        <fullName evidence="3 10">Heme chaperone HemW</fullName>
    </recommendedName>
</protein>
<dbReference type="PANTHER" id="PTHR13932:SF5">
    <property type="entry name" value="RADICAL S-ADENOSYL METHIONINE DOMAIN-CONTAINING PROTEIN 1, MITOCHONDRIAL"/>
    <property type="match status" value="1"/>
</dbReference>
<comment type="caution">
    <text evidence="13">The sequence shown here is derived from an EMBL/GenBank/DDBJ whole genome shotgun (WGS) entry which is preliminary data.</text>
</comment>
<gene>
    <name evidence="13" type="ORF">C8D93_11124</name>
</gene>
<sequence length="411" mass="44891">MNRDAPDATREAAGEPLPPRQDADHSGPGGAAVPLSLYVHFPWCVQKCPYCDFNSHPLRGALPEDAYVDALLRDLDFELAEGERRPLISIFMGGGTPSLFSDRSIGRLLEQVSRRLSFSKGIEITLEANPGTAEAGHFRGYRAAGVNRLSMGIQSLDDAQLKRLGRIHDAAEAVQAYASARDAGFDNINLDLMYALPQQELAGALADLDGLIALQPEHLSWYQLTLEPNTAFGANPPPVPDDDTGWAMQEAGQQRLAAAGYAQYEISAYARGGRQARHNRNYWEFGDYLGIGAGAHGKSTAAAPFAIRRRARHKHPRHYQQHAGGAAALQTQQSVPAAERPFEFMMNALRLNEGFAPALYTTRTGLVWDPLTPAVQAAQRRGMLEADGQTVRPTALGRRYLNGLLQLFLEP</sequence>
<evidence type="ECO:0000256" key="4">
    <source>
        <dbReference type="ARBA" id="ARBA00022617"/>
    </source>
</evidence>
<dbReference type="SUPFAM" id="SSF102114">
    <property type="entry name" value="Radical SAM enzymes"/>
    <property type="match status" value="1"/>
</dbReference>
<dbReference type="InterPro" id="IPR058240">
    <property type="entry name" value="rSAM_sf"/>
</dbReference>
<evidence type="ECO:0000313" key="14">
    <source>
        <dbReference type="Proteomes" id="UP000248330"/>
    </source>
</evidence>
<feature type="region of interest" description="Disordered" evidence="11">
    <location>
        <begin position="1"/>
        <end position="28"/>
    </location>
</feature>
<dbReference type="GO" id="GO:0006779">
    <property type="term" value="P:porphyrin-containing compound biosynthetic process"/>
    <property type="evidence" value="ECO:0007669"/>
    <property type="project" value="InterPro"/>
</dbReference>
<keyword evidence="6 10" id="KW-0479">Metal-binding</keyword>
<evidence type="ECO:0000256" key="9">
    <source>
        <dbReference type="ARBA" id="ARBA00023186"/>
    </source>
</evidence>
<comment type="subcellular location">
    <subcellularLocation>
        <location evidence="10">Cytoplasm</location>
    </subcellularLocation>
</comment>
<dbReference type="GO" id="GO:0051539">
    <property type="term" value="F:4 iron, 4 sulfur cluster binding"/>
    <property type="evidence" value="ECO:0007669"/>
    <property type="project" value="UniProtKB-UniRule"/>
</dbReference>
<dbReference type="Pfam" id="PF06969">
    <property type="entry name" value="HemN_C"/>
    <property type="match status" value="1"/>
</dbReference>
<proteinExistence type="inferred from homology"/>
<evidence type="ECO:0000256" key="8">
    <source>
        <dbReference type="ARBA" id="ARBA00023014"/>
    </source>
</evidence>
<dbReference type="InterPro" id="IPR034505">
    <property type="entry name" value="Coproporphyrinogen-III_oxidase"/>
</dbReference>
<dbReference type="SMART" id="SM00729">
    <property type="entry name" value="Elp3"/>
    <property type="match status" value="1"/>
</dbReference>
<dbReference type="AlphaFoldDB" id="A0A318E2A2"/>
<dbReference type="NCBIfam" id="TIGR00539">
    <property type="entry name" value="hemN_rel"/>
    <property type="match status" value="1"/>
</dbReference>
<reference evidence="13 14" key="1">
    <citation type="submission" date="2018-04" db="EMBL/GenBank/DDBJ databases">
        <title>Genomic Encyclopedia of Type Strains, Phase IV (KMG-IV): sequencing the most valuable type-strain genomes for metagenomic binning, comparative biology and taxonomic classification.</title>
        <authorList>
            <person name="Goeker M."/>
        </authorList>
    </citation>
    <scope>NUCLEOTIDE SEQUENCE [LARGE SCALE GENOMIC DNA]</scope>
    <source>
        <strain evidence="13 14">DSM 104150</strain>
    </source>
</reference>
<dbReference type="SFLD" id="SFLDF00562">
    <property type="entry name" value="HemN-like__clustered_with_heat"/>
    <property type="match status" value="1"/>
</dbReference>
<evidence type="ECO:0000256" key="7">
    <source>
        <dbReference type="ARBA" id="ARBA00023004"/>
    </source>
</evidence>
<keyword evidence="10" id="KW-0963">Cytoplasm</keyword>
<evidence type="ECO:0000256" key="3">
    <source>
        <dbReference type="ARBA" id="ARBA00017228"/>
    </source>
</evidence>
<dbReference type="InterPro" id="IPR006638">
    <property type="entry name" value="Elp3/MiaA/NifB-like_rSAM"/>
</dbReference>
<dbReference type="InterPro" id="IPR004559">
    <property type="entry name" value="HemW-like"/>
</dbReference>
<keyword evidence="10" id="KW-0004">4Fe-4S</keyword>
<accession>A0A318E2A2</accession>
<name>A0A318E2A2_9GAMM</name>
<dbReference type="PANTHER" id="PTHR13932">
    <property type="entry name" value="COPROPORPHYRINIGEN III OXIDASE"/>
    <property type="match status" value="1"/>
</dbReference>
<dbReference type="Pfam" id="PF04055">
    <property type="entry name" value="Radical_SAM"/>
    <property type="match status" value="1"/>
</dbReference>
<dbReference type="InterPro" id="IPR010723">
    <property type="entry name" value="HemN_C"/>
</dbReference>
<dbReference type="PROSITE" id="PS51918">
    <property type="entry name" value="RADICAL_SAM"/>
    <property type="match status" value="1"/>
</dbReference>
<dbReference type="EMBL" id="QICN01000011">
    <property type="protein sequence ID" value="PXV64852.1"/>
    <property type="molecule type" value="Genomic_DNA"/>
</dbReference>
<evidence type="ECO:0000256" key="5">
    <source>
        <dbReference type="ARBA" id="ARBA00022691"/>
    </source>
</evidence>
<keyword evidence="9 10" id="KW-0143">Chaperone</keyword>
<dbReference type="Gene3D" id="3.20.20.70">
    <property type="entry name" value="Aldolase class I"/>
    <property type="match status" value="1"/>
</dbReference>
<keyword evidence="4 10" id="KW-0349">Heme</keyword>
<keyword evidence="7 10" id="KW-0408">Iron</keyword>
<feature type="domain" description="Radical SAM core" evidence="12">
    <location>
        <begin position="27"/>
        <end position="262"/>
    </location>
</feature>
<dbReference type="InterPro" id="IPR007197">
    <property type="entry name" value="rSAM"/>
</dbReference>
<keyword evidence="5 10" id="KW-0949">S-adenosyl-L-methionine</keyword>
<evidence type="ECO:0000256" key="1">
    <source>
        <dbReference type="ARBA" id="ARBA00001966"/>
    </source>
</evidence>
<comment type="similarity">
    <text evidence="2">Belongs to the anaerobic coproporphyrinogen-III oxidase family. HemW subfamily.</text>
</comment>
<dbReference type="SFLD" id="SFLDS00029">
    <property type="entry name" value="Radical_SAM"/>
    <property type="match status" value="1"/>
</dbReference>
<dbReference type="GO" id="GO:0005737">
    <property type="term" value="C:cytoplasm"/>
    <property type="evidence" value="ECO:0007669"/>
    <property type="project" value="UniProtKB-SubCell"/>
</dbReference>
<dbReference type="Proteomes" id="UP000248330">
    <property type="component" value="Unassembled WGS sequence"/>
</dbReference>
<organism evidence="13 14">
    <name type="scientific">Sinimarinibacterium flocculans</name>
    <dbReference type="NCBI Taxonomy" id="985250"/>
    <lineage>
        <taxon>Bacteria</taxon>
        <taxon>Pseudomonadati</taxon>
        <taxon>Pseudomonadota</taxon>
        <taxon>Gammaproteobacteria</taxon>
        <taxon>Nevskiales</taxon>
        <taxon>Nevskiaceae</taxon>
        <taxon>Sinimarinibacterium</taxon>
    </lineage>
</organism>